<evidence type="ECO:0000259" key="5">
    <source>
        <dbReference type="SMART" id="SM00642"/>
    </source>
</evidence>
<keyword evidence="2" id="KW-0378">Hydrolase</keyword>
<dbReference type="FunFam" id="3.90.400.10:FF:000002">
    <property type="entry name" value="Sucrose isomerase"/>
    <property type="match status" value="1"/>
</dbReference>
<dbReference type="InterPro" id="IPR032091">
    <property type="entry name" value="Malt_amylase-like_C"/>
</dbReference>
<dbReference type="PANTHER" id="PTHR10357:SF179">
    <property type="entry name" value="NEUTRAL AND BASIC AMINO ACID TRANSPORT PROTEIN RBAT"/>
    <property type="match status" value="1"/>
</dbReference>
<dbReference type="Proteomes" id="UP000661006">
    <property type="component" value="Unassembled WGS sequence"/>
</dbReference>
<comment type="caution">
    <text evidence="6">The sequence shown here is derived from an EMBL/GenBank/DDBJ whole genome shotgun (WGS) entry which is preliminary data.</text>
</comment>
<dbReference type="InterPro" id="IPR006047">
    <property type="entry name" value="GH13_cat_dom"/>
</dbReference>
<dbReference type="Gene3D" id="3.90.400.10">
    <property type="entry name" value="Oligo-1,6-glucosidase, Domain 2"/>
    <property type="match status" value="1"/>
</dbReference>
<dbReference type="GO" id="GO:0009313">
    <property type="term" value="P:oligosaccharide catabolic process"/>
    <property type="evidence" value="ECO:0007669"/>
    <property type="project" value="TreeGrafter"/>
</dbReference>
<dbReference type="GO" id="GO:0004556">
    <property type="term" value="F:alpha-amylase activity"/>
    <property type="evidence" value="ECO:0007669"/>
    <property type="project" value="TreeGrafter"/>
</dbReference>
<organism evidence="6 7">
    <name type="scientific">Gluconobacter japonicus</name>
    <dbReference type="NCBI Taxonomy" id="376620"/>
    <lineage>
        <taxon>Bacteria</taxon>
        <taxon>Pseudomonadati</taxon>
        <taxon>Pseudomonadota</taxon>
        <taxon>Alphaproteobacteria</taxon>
        <taxon>Acetobacterales</taxon>
        <taxon>Acetobacteraceae</taxon>
        <taxon>Gluconobacter</taxon>
    </lineage>
</organism>
<evidence type="ECO:0000256" key="2">
    <source>
        <dbReference type="ARBA" id="ARBA00022801"/>
    </source>
</evidence>
<dbReference type="CDD" id="cd11333">
    <property type="entry name" value="AmyAc_SI_OligoGlu_DGase"/>
    <property type="match status" value="1"/>
</dbReference>
<evidence type="ECO:0000256" key="4">
    <source>
        <dbReference type="SAM" id="SignalP"/>
    </source>
</evidence>
<comment type="similarity">
    <text evidence="1">Belongs to the glycosyl hydrolase 13 family.</text>
</comment>
<dbReference type="EMBL" id="JABCQN010000010">
    <property type="protein sequence ID" value="MBF0871969.1"/>
    <property type="molecule type" value="Genomic_DNA"/>
</dbReference>
<feature type="chain" id="PRO_5040490997" evidence="4">
    <location>
        <begin position="33"/>
        <end position="583"/>
    </location>
</feature>
<dbReference type="Gene3D" id="2.60.40.1180">
    <property type="entry name" value="Golgi alpha-mannosidase II"/>
    <property type="match status" value="1"/>
</dbReference>
<dbReference type="SUPFAM" id="SSF51011">
    <property type="entry name" value="Glycosyl hydrolase domain"/>
    <property type="match status" value="1"/>
</dbReference>
<dbReference type="GeneID" id="81475834"/>
<gene>
    <name evidence="6" type="ORF">HKD32_14150</name>
</gene>
<evidence type="ECO:0000313" key="6">
    <source>
        <dbReference type="EMBL" id="MBF0871969.1"/>
    </source>
</evidence>
<evidence type="ECO:0000256" key="3">
    <source>
        <dbReference type="ARBA" id="ARBA00023295"/>
    </source>
</evidence>
<feature type="domain" description="Glycosyl hydrolase family 13 catalytic" evidence="5">
    <location>
        <begin position="48"/>
        <end position="446"/>
    </location>
</feature>
<name>A0A9Q2IPA2_GLUJA</name>
<evidence type="ECO:0000313" key="7">
    <source>
        <dbReference type="Proteomes" id="UP000661006"/>
    </source>
</evidence>
<reference evidence="6" key="2">
    <citation type="submission" date="2020-11" db="EMBL/GenBank/DDBJ databases">
        <title>Description of novel Gluconobacter species.</title>
        <authorList>
            <person name="Cleenwerck I."/>
            <person name="Cnockaert M."/>
            <person name="Borremans W."/>
            <person name="Wieme A.D."/>
            <person name="De Vuyst L."/>
            <person name="Vandamme P."/>
        </authorList>
    </citation>
    <scope>NUCLEOTIDE SEQUENCE</scope>
    <source>
        <strain evidence="6">R71697</strain>
    </source>
</reference>
<feature type="signal peptide" evidence="4">
    <location>
        <begin position="1"/>
        <end position="32"/>
    </location>
</feature>
<dbReference type="SUPFAM" id="SSF51445">
    <property type="entry name" value="(Trans)glycosidases"/>
    <property type="match status" value="1"/>
</dbReference>
<dbReference type="InterPro" id="IPR045857">
    <property type="entry name" value="O16G_dom_2"/>
</dbReference>
<keyword evidence="3" id="KW-0326">Glycosidase</keyword>
<dbReference type="FunFam" id="3.20.20.80:FF:000064">
    <property type="entry name" value="Oligo-1,6-glucosidase"/>
    <property type="match status" value="1"/>
</dbReference>
<protein>
    <submittedName>
        <fullName evidence="6">Alpha-glucosidase</fullName>
    </submittedName>
</protein>
<evidence type="ECO:0000256" key="1">
    <source>
        <dbReference type="ARBA" id="ARBA00008061"/>
    </source>
</evidence>
<sequence>MLSKMRRRTTLKFIPLLLSGGAGLSMINSVEAQGKSQHTWWKEAIVYQVFIRSFADSNGDGIGDFRGLLNRLDYLKNLGVTVLWLNPHYDSPNVDSGYDIRDYRKVNSDFGTMEDFEALMAGAHARDMKVIVDLVVNHTSDQHIWFQKSRSSRDNPYRDYYIWRDGKNGGLPNNYPSFFGGKAWQNDSKTGQYYLHYYERCQPDLNWDNPKVRQEVHDIMRFWIARGVSGFRMDVIPFISKPAGLRDLTIEELQDPSVVFANGPHLHTYLHEMNQKVLSPHNAMSVGEAFGVSYAQTPLFVSQQRKELDMIFHFDTARVGRKDWETRPWTLQELKETITEDDRSTGPDGWTTSFLENHDNPRAVSRFGDNSPASAKALSLLVMGRRGTVFIFQGQEIGMTNISFDKIEDFEDVNAKGIWADTVGRGTHSANAVLTELRQTSRDNARTPMQWNNTTTGGFTTGTPWFRLNPNTDRINVAAQELDSSSVLSFYRQIISFRKSHPVLVYGTFHDIDPQNPNIFAFTRTLDNNQILIFINLTAQSQAWALPAEINLGKILLNTHVVKPMGRTLSLAPWQGCITAISS</sequence>
<dbReference type="AlphaFoldDB" id="A0A9Q2IPA2"/>
<accession>A0A9Q2IPA2</accession>
<dbReference type="RefSeq" id="WP_061928416.1">
    <property type="nucleotide sequence ID" value="NZ_JABCQN010000010.1"/>
</dbReference>
<dbReference type="InterPro" id="IPR013780">
    <property type="entry name" value="Glyco_hydro_b"/>
</dbReference>
<dbReference type="SMART" id="SM00642">
    <property type="entry name" value="Aamy"/>
    <property type="match status" value="1"/>
</dbReference>
<dbReference type="InterPro" id="IPR017853">
    <property type="entry name" value="GH"/>
</dbReference>
<keyword evidence="4" id="KW-0732">Signal</keyword>
<dbReference type="Pfam" id="PF00128">
    <property type="entry name" value="Alpha-amylase"/>
    <property type="match status" value="1"/>
</dbReference>
<proteinExistence type="inferred from homology"/>
<dbReference type="PANTHER" id="PTHR10357">
    <property type="entry name" value="ALPHA-AMYLASE FAMILY MEMBER"/>
    <property type="match status" value="1"/>
</dbReference>
<dbReference type="Gene3D" id="3.20.20.80">
    <property type="entry name" value="Glycosidases"/>
    <property type="match status" value="1"/>
</dbReference>
<dbReference type="Pfam" id="PF16657">
    <property type="entry name" value="Malt_amylase_C"/>
    <property type="match status" value="1"/>
</dbReference>
<reference evidence="6" key="1">
    <citation type="submission" date="2020-04" db="EMBL/GenBank/DDBJ databases">
        <authorList>
            <person name="Sombolestani A."/>
        </authorList>
    </citation>
    <scope>NUCLEOTIDE SEQUENCE</scope>
    <source>
        <strain evidence="6">R71697</strain>
    </source>
</reference>